<dbReference type="PANTHER" id="PTHR15574:SF21">
    <property type="entry name" value="DDB1- AND CUL4-ASSOCIATED FACTOR 8"/>
    <property type="match status" value="1"/>
</dbReference>
<dbReference type="PROSITE" id="PS50082">
    <property type="entry name" value="WD_REPEATS_2"/>
    <property type="match status" value="1"/>
</dbReference>
<name>A0A914WDR5_9BILA</name>
<keyword evidence="5" id="KW-1185">Reference proteome</keyword>
<dbReference type="InterPro" id="IPR036322">
    <property type="entry name" value="WD40_repeat_dom_sf"/>
</dbReference>
<dbReference type="InterPro" id="IPR045151">
    <property type="entry name" value="DCAF8"/>
</dbReference>
<evidence type="ECO:0000256" key="4">
    <source>
        <dbReference type="SAM" id="MobiDB-lite"/>
    </source>
</evidence>
<dbReference type="InterPro" id="IPR001680">
    <property type="entry name" value="WD40_rpt"/>
</dbReference>
<dbReference type="InterPro" id="IPR015943">
    <property type="entry name" value="WD40/YVTN_repeat-like_dom_sf"/>
</dbReference>
<accession>A0A914WDR5</accession>
<dbReference type="AlphaFoldDB" id="A0A914WDR5"/>
<dbReference type="PROSITE" id="PS50294">
    <property type="entry name" value="WD_REPEATS_REGION"/>
    <property type="match status" value="1"/>
</dbReference>
<feature type="compositionally biased region" description="Polar residues" evidence="4">
    <location>
        <begin position="58"/>
        <end position="70"/>
    </location>
</feature>
<dbReference type="WBParaSite" id="PSAMB.scaffold3962size16223.g23003.t1">
    <property type="protein sequence ID" value="PSAMB.scaffold3962size16223.g23003.t1"/>
    <property type="gene ID" value="PSAMB.scaffold3962size16223.g23003"/>
</dbReference>
<evidence type="ECO:0000256" key="3">
    <source>
        <dbReference type="PROSITE-ProRule" id="PRU00221"/>
    </source>
</evidence>
<feature type="repeat" description="WD" evidence="3">
    <location>
        <begin position="252"/>
        <end position="293"/>
    </location>
</feature>
<proteinExistence type="predicted"/>
<organism evidence="5 6">
    <name type="scientific">Plectus sambesii</name>
    <dbReference type="NCBI Taxonomy" id="2011161"/>
    <lineage>
        <taxon>Eukaryota</taxon>
        <taxon>Metazoa</taxon>
        <taxon>Ecdysozoa</taxon>
        <taxon>Nematoda</taxon>
        <taxon>Chromadorea</taxon>
        <taxon>Plectida</taxon>
        <taxon>Plectina</taxon>
        <taxon>Plectoidea</taxon>
        <taxon>Plectidae</taxon>
        <taxon>Plectus</taxon>
    </lineage>
</organism>
<feature type="region of interest" description="Disordered" evidence="4">
    <location>
        <begin position="620"/>
        <end position="662"/>
    </location>
</feature>
<keyword evidence="1 3" id="KW-0853">WD repeat</keyword>
<evidence type="ECO:0000256" key="1">
    <source>
        <dbReference type="ARBA" id="ARBA00022574"/>
    </source>
</evidence>
<protein>
    <submittedName>
        <fullName evidence="6">Uncharacterized protein</fullName>
    </submittedName>
</protein>
<evidence type="ECO:0000313" key="6">
    <source>
        <dbReference type="WBParaSite" id="PSAMB.scaffold3962size16223.g23003.t1"/>
    </source>
</evidence>
<dbReference type="SMART" id="SM00320">
    <property type="entry name" value="WD40"/>
    <property type="match status" value="7"/>
</dbReference>
<dbReference type="SUPFAM" id="SSF50978">
    <property type="entry name" value="WD40 repeat-like"/>
    <property type="match status" value="1"/>
</dbReference>
<feature type="compositionally biased region" description="Acidic residues" evidence="4">
    <location>
        <begin position="38"/>
        <end position="54"/>
    </location>
</feature>
<feature type="compositionally biased region" description="Acidic residues" evidence="4">
    <location>
        <begin position="628"/>
        <end position="649"/>
    </location>
</feature>
<sequence length="662" mass="73124">MESLTSRKNETNDSAEDREETAGLHAKKRRRPRSVDAFDVEGNNDIDQPADEGDNAANAHTVSTDLQNEAPTVVVDSDESVDHLEASEAVEDDKDELLERMKSATDKLLERLHDGGGTSDSVRENAVVNADLSPNIFERQGEHSDVDDGDERAEVDEDDHDDEDEDDDEEEEDGEDIRMEEASSASEMGEGGEGSLEGMPDFSTPPPHHYQLNQAVRARELGRATRLGADSFVYRFMGSLHVVERLELMTKLEGHTGCVNCLSFNSDGTKLASGSDDTNVVVWDWAAERPLISFDSGHTMNVFQAKFMPLSGDCHMVTCARDGQVRLAELSVRGVCKSTRRLARHTSSAHKLALDANSPHVFLSCGEDAVVFDIDLRTAEANKILTVRKDDRKVALYSVHCNPADGNYFCVAGRDSQVRVYDRRRIAADGAAVKSYCPHHLVNAASGYGTNVTAAVYNHNGTELLATYNDDDIYTFDTSHSDGADYTHRYMGHRNNQTVKGVNYFGPKSEFIVSGSDCGNVFLWEHDSQKIVQVQFADEGGVVNVLESHPYAAVLATSGLDHDVKMWVPSNEKYGLDVAGVTKLVTKNSRLRERDRREPDDPQADFIYYMLRRIIRNRAAQRDRADGEADENASDSDDSDDETGSDMDDNGAPPSIQQCRPS</sequence>
<dbReference type="PANTHER" id="PTHR15574">
    <property type="entry name" value="WD REPEAT DOMAIN-CONTAINING FAMILY"/>
    <property type="match status" value="1"/>
</dbReference>
<dbReference type="Pfam" id="PF00400">
    <property type="entry name" value="WD40"/>
    <property type="match status" value="2"/>
</dbReference>
<evidence type="ECO:0000313" key="5">
    <source>
        <dbReference type="Proteomes" id="UP000887566"/>
    </source>
</evidence>
<evidence type="ECO:0000256" key="2">
    <source>
        <dbReference type="ARBA" id="ARBA00022737"/>
    </source>
</evidence>
<feature type="compositionally biased region" description="Acidic residues" evidence="4">
    <location>
        <begin position="147"/>
        <end position="175"/>
    </location>
</feature>
<keyword evidence="2" id="KW-0677">Repeat</keyword>
<dbReference type="Proteomes" id="UP000887566">
    <property type="component" value="Unplaced"/>
</dbReference>
<feature type="region of interest" description="Disordered" evidence="4">
    <location>
        <begin position="1"/>
        <end position="96"/>
    </location>
</feature>
<reference evidence="6" key="1">
    <citation type="submission" date="2022-11" db="UniProtKB">
        <authorList>
            <consortium name="WormBaseParasite"/>
        </authorList>
    </citation>
    <scope>IDENTIFICATION</scope>
</reference>
<dbReference type="Gene3D" id="2.130.10.10">
    <property type="entry name" value="YVTN repeat-like/Quinoprotein amine dehydrogenase"/>
    <property type="match status" value="1"/>
</dbReference>
<feature type="region of interest" description="Disordered" evidence="4">
    <location>
        <begin position="131"/>
        <end position="209"/>
    </location>
</feature>
<dbReference type="GO" id="GO:0080008">
    <property type="term" value="C:Cul4-RING E3 ubiquitin ligase complex"/>
    <property type="evidence" value="ECO:0007669"/>
    <property type="project" value="TreeGrafter"/>
</dbReference>
<dbReference type="GO" id="GO:0005737">
    <property type="term" value="C:cytoplasm"/>
    <property type="evidence" value="ECO:0007669"/>
    <property type="project" value="TreeGrafter"/>
</dbReference>
<feature type="compositionally biased region" description="Basic and acidic residues" evidence="4">
    <location>
        <begin position="1"/>
        <end position="11"/>
    </location>
</feature>